<proteinExistence type="predicted"/>
<dbReference type="EnsemblPlants" id="KQK02208">
    <property type="protein sequence ID" value="KQK02208"/>
    <property type="gene ID" value="BRADI_3g61016v3"/>
</dbReference>
<name>A0A0Q3FS33_BRADI</name>
<reference evidence="2" key="2">
    <citation type="submission" date="2017-06" db="EMBL/GenBank/DDBJ databases">
        <title>WGS assembly of Brachypodium distachyon.</title>
        <authorList>
            <consortium name="The International Brachypodium Initiative"/>
            <person name="Lucas S."/>
            <person name="Harmon-Smith M."/>
            <person name="Lail K."/>
            <person name="Tice H."/>
            <person name="Grimwood J."/>
            <person name="Bruce D."/>
            <person name="Barry K."/>
            <person name="Shu S."/>
            <person name="Lindquist E."/>
            <person name="Wang M."/>
            <person name="Pitluck S."/>
            <person name="Vogel J.P."/>
            <person name="Garvin D.F."/>
            <person name="Mockler T.C."/>
            <person name="Schmutz J."/>
            <person name="Rokhsar D."/>
            <person name="Bevan M.W."/>
        </authorList>
    </citation>
    <scope>NUCLEOTIDE SEQUENCE</scope>
    <source>
        <strain evidence="2">Bd21</strain>
    </source>
</reference>
<dbReference type="Proteomes" id="UP000008810">
    <property type="component" value="Chromosome 3"/>
</dbReference>
<gene>
    <name evidence="2" type="ORF">BRADI_3g61016v3</name>
</gene>
<evidence type="ECO:0000313" key="2">
    <source>
        <dbReference type="EMBL" id="KQK02208.1"/>
    </source>
</evidence>
<evidence type="ECO:0000313" key="3">
    <source>
        <dbReference type="EnsemblPlants" id="KQK02208"/>
    </source>
</evidence>
<feature type="compositionally biased region" description="Basic and acidic residues" evidence="1">
    <location>
        <begin position="1"/>
        <end position="13"/>
    </location>
</feature>
<feature type="compositionally biased region" description="Low complexity" evidence="1">
    <location>
        <begin position="67"/>
        <end position="76"/>
    </location>
</feature>
<reference evidence="2 3" key="1">
    <citation type="journal article" date="2010" name="Nature">
        <title>Genome sequencing and analysis of the model grass Brachypodium distachyon.</title>
        <authorList>
            <consortium name="International Brachypodium Initiative"/>
        </authorList>
    </citation>
    <scope>NUCLEOTIDE SEQUENCE [LARGE SCALE GENOMIC DNA]</scope>
    <source>
        <strain evidence="2 3">Bd21</strain>
    </source>
</reference>
<dbReference type="Gramene" id="KQK02208">
    <property type="protein sequence ID" value="KQK02208"/>
    <property type="gene ID" value="BRADI_3g61016v3"/>
</dbReference>
<evidence type="ECO:0000313" key="4">
    <source>
        <dbReference type="Proteomes" id="UP000008810"/>
    </source>
</evidence>
<dbReference type="AlphaFoldDB" id="A0A0Q3FS33"/>
<accession>A0A0Q3FS33</accession>
<protein>
    <submittedName>
        <fullName evidence="2 3">Uncharacterized protein</fullName>
    </submittedName>
</protein>
<organism evidence="2">
    <name type="scientific">Brachypodium distachyon</name>
    <name type="common">Purple false brome</name>
    <name type="synonym">Trachynia distachya</name>
    <dbReference type="NCBI Taxonomy" id="15368"/>
    <lineage>
        <taxon>Eukaryota</taxon>
        <taxon>Viridiplantae</taxon>
        <taxon>Streptophyta</taxon>
        <taxon>Embryophyta</taxon>
        <taxon>Tracheophyta</taxon>
        <taxon>Spermatophyta</taxon>
        <taxon>Magnoliopsida</taxon>
        <taxon>Liliopsida</taxon>
        <taxon>Poales</taxon>
        <taxon>Poaceae</taxon>
        <taxon>BOP clade</taxon>
        <taxon>Pooideae</taxon>
        <taxon>Stipodae</taxon>
        <taxon>Brachypodieae</taxon>
        <taxon>Brachypodium</taxon>
    </lineage>
</organism>
<evidence type="ECO:0000256" key="1">
    <source>
        <dbReference type="SAM" id="MobiDB-lite"/>
    </source>
</evidence>
<keyword evidence="4" id="KW-1185">Reference proteome</keyword>
<dbReference type="EMBL" id="CM000882">
    <property type="protein sequence ID" value="KQK02208.1"/>
    <property type="molecule type" value="Genomic_DNA"/>
</dbReference>
<reference evidence="3" key="3">
    <citation type="submission" date="2018-08" db="UniProtKB">
        <authorList>
            <consortium name="EnsemblPlants"/>
        </authorList>
    </citation>
    <scope>IDENTIFICATION</scope>
    <source>
        <strain evidence="3">cv. Bd21</strain>
    </source>
</reference>
<feature type="region of interest" description="Disordered" evidence="1">
    <location>
        <begin position="1"/>
        <end position="78"/>
    </location>
</feature>
<sequence>MKHRRAEEKERLRPGRWSGVGGGGGSRRIWRGRPAVRQRFGTGGGGSVGSSRGSPVGGEAGERGKEAAFGADPARASRQRARRRWIWIGRPGRLVVLCSGLS</sequence>
<dbReference type="InParanoid" id="A0A0Q3FS33"/>